<dbReference type="KEGG" id="aka:TKWG_20105"/>
<feature type="transmembrane region" description="Helical" evidence="1">
    <location>
        <begin position="87"/>
        <end position="109"/>
    </location>
</feature>
<evidence type="ECO:0000313" key="2">
    <source>
        <dbReference type="EMBL" id="AFK63793.1"/>
    </source>
</evidence>
<dbReference type="OrthoDB" id="530409at2"/>
<evidence type="ECO:0008006" key="4">
    <source>
        <dbReference type="Google" id="ProtNLM"/>
    </source>
</evidence>
<accession>I3UFK5</accession>
<proteinExistence type="predicted"/>
<reference evidence="2 3" key="1">
    <citation type="journal article" date="2011" name="J. Bacteriol.">
        <title>Whole-genome shotgun sequencing of the sulfur-oxidizing chemoautotroph Tetrathiobacter kashmirensis.</title>
        <authorList>
            <person name="Ghosh W."/>
            <person name="George A."/>
            <person name="Agarwal A."/>
            <person name="Raj P."/>
            <person name="Alam M."/>
            <person name="Pyne P."/>
            <person name="Das Gupta S.K."/>
        </authorList>
    </citation>
    <scope>NUCLEOTIDE SEQUENCE [LARGE SCALE GENOMIC DNA]</scope>
    <source>
        <strain evidence="2 3">WT001</strain>
    </source>
</reference>
<feature type="transmembrane region" description="Helical" evidence="1">
    <location>
        <begin position="12"/>
        <end position="40"/>
    </location>
</feature>
<keyword evidence="1" id="KW-1133">Transmembrane helix</keyword>
<feature type="transmembrane region" description="Helical" evidence="1">
    <location>
        <begin position="145"/>
        <end position="171"/>
    </location>
</feature>
<reference evidence="3" key="2">
    <citation type="journal article" date="2013" name="PLoS ONE">
        <title>Genome implosion elicits host-confinement in Alcaligenaceae: evidence from the comparative genomics of Tetrathiobacter kashmirensis, a pathogen in the making.</title>
        <authorList>
            <person name="Ghosh W."/>
            <person name="Alam M."/>
            <person name="Roy C."/>
            <person name="Pyne P."/>
            <person name="George A."/>
            <person name="Chakraborty R."/>
            <person name="Majumder S."/>
            <person name="Agarwal A."/>
            <person name="Chakraborty S."/>
            <person name="Majumdar S."/>
            <person name="Gupta S.K."/>
        </authorList>
    </citation>
    <scope>NUCLEOTIDE SEQUENCE [LARGE SCALE GENOMIC DNA]</scope>
    <source>
        <strain evidence="3">WT001</strain>
    </source>
</reference>
<feature type="transmembrane region" description="Helical" evidence="1">
    <location>
        <begin position="116"/>
        <end position="133"/>
    </location>
</feature>
<dbReference type="HOGENOM" id="CLU_104628_1_0_4"/>
<dbReference type="InterPro" id="IPR009476">
    <property type="entry name" value="DUF1097"/>
</dbReference>
<gene>
    <name evidence="2" type="ordered locus">TKWG_20105</name>
</gene>
<keyword evidence="1" id="KW-0812">Transmembrane</keyword>
<sequence>MTQLNAATFSAFALTTIVLYVLGFFTFIPPWAVFITWACFFHMNGGANRNQAFITTISHMALGATAAWISAIVLLNNPFDSEWGQQLWGPVCIGTIIATLTRMGTIALFSVTPAIIYGYASIFAFATTAGLFATEHLLSVSFNNALLAILFSTVVGASAGYINAALVAALVGHESTKASKMESVVSE</sequence>
<evidence type="ECO:0000313" key="3">
    <source>
        <dbReference type="Proteomes" id="UP000005267"/>
    </source>
</evidence>
<dbReference type="RefSeq" id="WP_014751884.1">
    <property type="nucleotide sequence ID" value="NC_017964.1"/>
</dbReference>
<dbReference type="EMBL" id="CP003555">
    <property type="protein sequence ID" value="AFK63793.1"/>
    <property type="molecule type" value="Genomic_DNA"/>
</dbReference>
<keyword evidence="3" id="KW-1185">Reference proteome</keyword>
<dbReference type="STRING" id="1036672.TKWG_20105"/>
<name>I3UFK5_ADVKW</name>
<keyword evidence="1" id="KW-0472">Membrane</keyword>
<dbReference type="AlphaFoldDB" id="I3UFK5"/>
<dbReference type="Pfam" id="PF06496">
    <property type="entry name" value="DUF1097"/>
    <property type="match status" value="1"/>
</dbReference>
<feature type="transmembrane region" description="Helical" evidence="1">
    <location>
        <begin position="52"/>
        <end position="75"/>
    </location>
</feature>
<dbReference type="Proteomes" id="UP000005267">
    <property type="component" value="Chromosome"/>
</dbReference>
<protein>
    <recommendedName>
        <fullName evidence="4">DUF1097 domain-containing protein</fullName>
    </recommendedName>
</protein>
<organism evidence="2 3">
    <name type="scientific">Advenella kashmirensis (strain DSM 17095 / LMG 22695 / WT001)</name>
    <name type="common">Tetrathiobacter kashmirensis</name>
    <dbReference type="NCBI Taxonomy" id="1036672"/>
    <lineage>
        <taxon>Bacteria</taxon>
        <taxon>Pseudomonadati</taxon>
        <taxon>Pseudomonadota</taxon>
        <taxon>Betaproteobacteria</taxon>
        <taxon>Burkholderiales</taxon>
        <taxon>Alcaligenaceae</taxon>
    </lineage>
</organism>
<evidence type="ECO:0000256" key="1">
    <source>
        <dbReference type="SAM" id="Phobius"/>
    </source>
</evidence>